<gene>
    <name evidence="1" type="ORF">HYH03_011744</name>
</gene>
<comment type="caution">
    <text evidence="1">The sequence shown here is derived from an EMBL/GenBank/DDBJ whole genome shotgun (WGS) entry which is preliminary data.</text>
</comment>
<dbReference type="OrthoDB" id="542676at2759"/>
<reference evidence="1" key="1">
    <citation type="journal article" date="2020" name="bioRxiv">
        <title>Comparative genomics of Chlamydomonas.</title>
        <authorList>
            <person name="Craig R.J."/>
            <person name="Hasan A.R."/>
            <person name="Ness R.W."/>
            <person name="Keightley P.D."/>
        </authorList>
    </citation>
    <scope>NUCLEOTIDE SEQUENCE</scope>
    <source>
        <strain evidence="1">CCAP 11/70</strain>
    </source>
</reference>
<dbReference type="AlphaFoldDB" id="A0A835XU66"/>
<dbReference type="EMBL" id="JAEHOE010000069">
    <property type="protein sequence ID" value="KAG2489795.1"/>
    <property type="molecule type" value="Genomic_DNA"/>
</dbReference>
<evidence type="ECO:0000313" key="2">
    <source>
        <dbReference type="Proteomes" id="UP000612055"/>
    </source>
</evidence>
<dbReference type="Proteomes" id="UP000612055">
    <property type="component" value="Unassembled WGS sequence"/>
</dbReference>
<sequence>MERSQMVRGAVRAIKAAVGLQHEVPYTSSQYMVTNRCSRCHGHGRLICEPCTGSGLRYPYLGKADPRQCTGQPGASAADECPIE</sequence>
<organism evidence="1 2">
    <name type="scientific">Edaphochlamys debaryana</name>
    <dbReference type="NCBI Taxonomy" id="47281"/>
    <lineage>
        <taxon>Eukaryota</taxon>
        <taxon>Viridiplantae</taxon>
        <taxon>Chlorophyta</taxon>
        <taxon>core chlorophytes</taxon>
        <taxon>Chlorophyceae</taxon>
        <taxon>CS clade</taxon>
        <taxon>Chlamydomonadales</taxon>
        <taxon>Chlamydomonadales incertae sedis</taxon>
        <taxon>Edaphochlamys</taxon>
    </lineage>
</organism>
<name>A0A835XU66_9CHLO</name>
<evidence type="ECO:0000313" key="1">
    <source>
        <dbReference type="EMBL" id="KAG2489795.1"/>
    </source>
</evidence>
<protein>
    <submittedName>
        <fullName evidence="1">Uncharacterized protein</fullName>
    </submittedName>
</protein>
<keyword evidence="2" id="KW-1185">Reference proteome</keyword>
<accession>A0A835XU66</accession>
<proteinExistence type="predicted"/>